<dbReference type="AlphaFoldDB" id="A0A084WT78"/>
<dbReference type="Proteomes" id="UP000030765">
    <property type="component" value="Unassembled WGS sequence"/>
</dbReference>
<feature type="compositionally biased region" description="Basic residues" evidence="1">
    <location>
        <begin position="75"/>
        <end position="84"/>
    </location>
</feature>
<dbReference type="EMBL" id="ATLV01026865">
    <property type="status" value="NOT_ANNOTATED_CDS"/>
    <property type="molecule type" value="Genomic_DNA"/>
</dbReference>
<feature type="region of interest" description="Disordered" evidence="1">
    <location>
        <begin position="48"/>
        <end position="84"/>
    </location>
</feature>
<evidence type="ECO:0000313" key="2">
    <source>
        <dbReference type="EMBL" id="KFB53422.1"/>
    </source>
</evidence>
<reference evidence="2 4" key="1">
    <citation type="journal article" date="2014" name="BMC Genomics">
        <title>Genome sequence of Anopheles sinensis provides insight into genetics basis of mosquito competence for malaria parasites.</title>
        <authorList>
            <person name="Zhou D."/>
            <person name="Zhang D."/>
            <person name="Ding G."/>
            <person name="Shi L."/>
            <person name="Hou Q."/>
            <person name="Ye Y."/>
            <person name="Xu Y."/>
            <person name="Zhou H."/>
            <person name="Xiong C."/>
            <person name="Li S."/>
            <person name="Yu J."/>
            <person name="Hong S."/>
            <person name="Yu X."/>
            <person name="Zou P."/>
            <person name="Chen C."/>
            <person name="Chang X."/>
            <person name="Wang W."/>
            <person name="Lv Y."/>
            <person name="Sun Y."/>
            <person name="Ma L."/>
            <person name="Shen B."/>
            <person name="Zhu C."/>
        </authorList>
    </citation>
    <scope>NUCLEOTIDE SEQUENCE [LARGE SCALE GENOMIC DNA]</scope>
</reference>
<reference evidence="3" key="2">
    <citation type="submission" date="2020-05" db="UniProtKB">
        <authorList>
            <consortium name="EnsemblMetazoa"/>
        </authorList>
    </citation>
    <scope>IDENTIFICATION</scope>
</reference>
<keyword evidence="4" id="KW-1185">Reference proteome</keyword>
<feature type="region of interest" description="Disordered" evidence="1">
    <location>
        <begin position="1"/>
        <end position="29"/>
    </location>
</feature>
<dbReference type="VEuPathDB" id="VectorBase:ASIC021894"/>
<feature type="compositionally biased region" description="Basic and acidic residues" evidence="1">
    <location>
        <begin position="56"/>
        <end position="65"/>
    </location>
</feature>
<protein>
    <submittedName>
        <fullName evidence="2 3">Acetyltransferase</fullName>
    </submittedName>
</protein>
<dbReference type="EMBL" id="KE525420">
    <property type="protein sequence ID" value="KFB53422.1"/>
    <property type="molecule type" value="Genomic_DNA"/>
</dbReference>
<proteinExistence type="predicted"/>
<organism evidence="2">
    <name type="scientific">Anopheles sinensis</name>
    <name type="common">Mosquito</name>
    <dbReference type="NCBI Taxonomy" id="74873"/>
    <lineage>
        <taxon>Eukaryota</taxon>
        <taxon>Metazoa</taxon>
        <taxon>Ecdysozoa</taxon>
        <taxon>Arthropoda</taxon>
        <taxon>Hexapoda</taxon>
        <taxon>Insecta</taxon>
        <taxon>Pterygota</taxon>
        <taxon>Neoptera</taxon>
        <taxon>Endopterygota</taxon>
        <taxon>Diptera</taxon>
        <taxon>Nematocera</taxon>
        <taxon>Culicoidea</taxon>
        <taxon>Culicidae</taxon>
        <taxon>Anophelinae</taxon>
        <taxon>Anopheles</taxon>
    </lineage>
</organism>
<gene>
    <name evidence="2" type="ORF">ZHAS_00021894</name>
</gene>
<evidence type="ECO:0000313" key="3">
    <source>
        <dbReference type="EnsemblMetazoa" id="ASIC021894-PA"/>
    </source>
</evidence>
<evidence type="ECO:0000313" key="4">
    <source>
        <dbReference type="Proteomes" id="UP000030765"/>
    </source>
</evidence>
<name>A0A084WT78_ANOSI</name>
<keyword evidence="2" id="KW-0808">Transferase</keyword>
<sequence>MDVTSSSPRQRHRPPASERVLSGPIRTTGSRRSFVDLSSMDCFAPTATALSNGPPAEHRSTECHPRGFGGTPSRRGTRRSRATRTARQRLVVHDLAPRLERSPRHIVVESRAVISRVVPGRWAAFVAISGQGHGDFRPVFGLVGAQPIDMQSLR</sequence>
<dbReference type="GO" id="GO:0016740">
    <property type="term" value="F:transferase activity"/>
    <property type="evidence" value="ECO:0007669"/>
    <property type="project" value="UniProtKB-KW"/>
</dbReference>
<dbReference type="EnsemblMetazoa" id="ASIC021894-RA">
    <property type="protein sequence ID" value="ASIC021894-PA"/>
    <property type="gene ID" value="ASIC021894"/>
</dbReference>
<evidence type="ECO:0000256" key="1">
    <source>
        <dbReference type="SAM" id="MobiDB-lite"/>
    </source>
</evidence>
<accession>A0A084WT78</accession>